<keyword evidence="3" id="KW-1185">Reference proteome</keyword>
<protein>
    <recommendedName>
        <fullName evidence="4">ATP synthase complex subunit H-domain-containing protein</fullName>
    </recommendedName>
</protein>
<dbReference type="PANTHER" id="PTHR28207:SF1">
    <property type="entry name" value="ATP SYNTHASE SUBUNIT H, MITOCHONDRIAL"/>
    <property type="match status" value="1"/>
</dbReference>
<gene>
    <name evidence="2" type="ORF">D9756_009890</name>
</gene>
<dbReference type="AlphaFoldDB" id="A0A8H5CSS2"/>
<evidence type="ECO:0008006" key="4">
    <source>
        <dbReference type="Google" id="ProtNLM"/>
    </source>
</evidence>
<dbReference type="Pfam" id="PF10775">
    <property type="entry name" value="ATP_sub_h"/>
    <property type="match status" value="1"/>
</dbReference>
<accession>A0A8H5CSS2</accession>
<dbReference type="GO" id="GO:0046933">
    <property type="term" value="F:proton-transporting ATP synthase activity, rotational mechanism"/>
    <property type="evidence" value="ECO:0007669"/>
    <property type="project" value="TreeGrafter"/>
</dbReference>
<comment type="caution">
    <text evidence="2">The sequence shown here is derived from an EMBL/GenBank/DDBJ whole genome shotgun (WGS) entry which is preliminary data.</text>
</comment>
<name>A0A8H5CSS2_9AGAR</name>
<organism evidence="2 3">
    <name type="scientific">Leucocoprinus leucothites</name>
    <dbReference type="NCBI Taxonomy" id="201217"/>
    <lineage>
        <taxon>Eukaryota</taxon>
        <taxon>Fungi</taxon>
        <taxon>Dikarya</taxon>
        <taxon>Basidiomycota</taxon>
        <taxon>Agaricomycotina</taxon>
        <taxon>Agaricomycetes</taxon>
        <taxon>Agaricomycetidae</taxon>
        <taxon>Agaricales</taxon>
        <taxon>Agaricineae</taxon>
        <taxon>Agaricaceae</taxon>
        <taxon>Leucocoprinus</taxon>
    </lineage>
</organism>
<reference evidence="2 3" key="1">
    <citation type="journal article" date="2020" name="ISME J.">
        <title>Uncovering the hidden diversity of litter-decomposition mechanisms in mushroom-forming fungi.</title>
        <authorList>
            <person name="Floudas D."/>
            <person name="Bentzer J."/>
            <person name="Ahren D."/>
            <person name="Johansson T."/>
            <person name="Persson P."/>
            <person name="Tunlid A."/>
        </authorList>
    </citation>
    <scope>NUCLEOTIDE SEQUENCE [LARGE SCALE GENOMIC DNA]</scope>
    <source>
        <strain evidence="2 3">CBS 146.42</strain>
    </source>
</reference>
<feature type="compositionally biased region" description="Low complexity" evidence="1">
    <location>
        <begin position="90"/>
        <end position="101"/>
    </location>
</feature>
<evidence type="ECO:0000256" key="1">
    <source>
        <dbReference type="SAM" id="MobiDB-lite"/>
    </source>
</evidence>
<dbReference type="EMBL" id="JAACJO010000026">
    <property type="protein sequence ID" value="KAF5347297.1"/>
    <property type="molecule type" value="Genomic_DNA"/>
</dbReference>
<evidence type="ECO:0000313" key="3">
    <source>
        <dbReference type="Proteomes" id="UP000559027"/>
    </source>
</evidence>
<dbReference type="InterPro" id="IPR019711">
    <property type="entry name" value="ATP_synth_F0_suH"/>
</dbReference>
<proteinExistence type="predicted"/>
<sequence length="125" mass="13274">MSTILRQAALVARQASRVRAFSSTTIARKDLVQDIYLREIKSYKPTPVAKDAHVGVVKQFSLPPSPQAPTVPADLASELAAYDSAEPTVASVSTSSASSEENGGGADEFLTFLEADVPKPDHGHH</sequence>
<dbReference type="OrthoDB" id="274752at2759"/>
<evidence type="ECO:0000313" key="2">
    <source>
        <dbReference type="EMBL" id="KAF5347297.1"/>
    </source>
</evidence>
<dbReference type="PANTHER" id="PTHR28207">
    <property type="entry name" value="ATP SYNTHASE SUBUNIT H, MITOCHONDRIAL"/>
    <property type="match status" value="1"/>
</dbReference>
<feature type="compositionally biased region" description="Basic and acidic residues" evidence="1">
    <location>
        <begin position="116"/>
        <end position="125"/>
    </location>
</feature>
<dbReference type="Proteomes" id="UP000559027">
    <property type="component" value="Unassembled WGS sequence"/>
</dbReference>
<feature type="region of interest" description="Disordered" evidence="1">
    <location>
        <begin position="90"/>
        <end position="125"/>
    </location>
</feature>